<feature type="compositionally biased region" description="Polar residues" evidence="1">
    <location>
        <begin position="322"/>
        <end position="333"/>
    </location>
</feature>
<dbReference type="EMBL" id="LUCV01000011">
    <property type="protein sequence ID" value="OAI93496.1"/>
    <property type="molecule type" value="Genomic_DNA"/>
</dbReference>
<sequence length="351" mass="38844">MQPVFRIIADGEDITALINDRVLLLRTTDKTGMESDDFELRLDDRDSALALPARGAQLEVYLGYSGQELTRLGRYTVDQIDLSGPAQTMEIRGKAADMRGTGKTIRSGSWEHRTLQQIVRDIAARNGWQPQCPVTTAIPRVEQVKESDFNFITRIAQQYGCTAKIADGALLVLPRQAGKSASGKDLGVVGVALHDVRRWKFQLKDRATYKAAQTHYQDPASGQQQAVRVENEDKPDDVGAVFTERHIYPNKSAAEQAAKARMEAFKRSTATVSLEMAGRTDLFAERMLRVQGFKDGLDGDYLIDTVTQTFTVSGWDTTVQCNGTNQGKSTAKSQKTRQSKPLKATQSKEPT</sequence>
<dbReference type="Pfam" id="PF05954">
    <property type="entry name" value="Phage_GPD"/>
    <property type="match status" value="1"/>
</dbReference>
<reference evidence="2 3" key="1">
    <citation type="submission" date="2016-03" db="EMBL/GenBank/DDBJ databases">
        <title>Draft Genome Assembly of Pseudomonas putida strain CBF10-2.</title>
        <authorList>
            <person name="Iyer R.S."/>
            <person name="Damania A."/>
        </authorList>
    </citation>
    <scope>NUCLEOTIDE SEQUENCE [LARGE SCALE GENOMIC DNA]</scope>
    <source>
        <strain evidence="2 3">CBF10-2</strain>
    </source>
</reference>
<comment type="caution">
    <text evidence="2">The sequence shown here is derived from an EMBL/GenBank/DDBJ whole genome shotgun (WGS) entry which is preliminary data.</text>
</comment>
<organism evidence="2 3">
    <name type="scientific">Pseudomonas putida</name>
    <name type="common">Arthrobacter siderocapsulatus</name>
    <dbReference type="NCBI Taxonomy" id="303"/>
    <lineage>
        <taxon>Bacteria</taxon>
        <taxon>Pseudomonadati</taxon>
        <taxon>Pseudomonadota</taxon>
        <taxon>Gammaproteobacteria</taxon>
        <taxon>Pseudomonadales</taxon>
        <taxon>Pseudomonadaceae</taxon>
        <taxon>Pseudomonas</taxon>
    </lineage>
</organism>
<dbReference type="PANTHER" id="PTHR35862">
    <property type="entry name" value="FELS-2 PROPHAGE PROTEIN"/>
    <property type="match status" value="1"/>
</dbReference>
<dbReference type="AlphaFoldDB" id="A0A177SRA0"/>
<accession>A0A177SRA0</accession>
<dbReference type="PANTHER" id="PTHR35862:SF3">
    <property type="entry name" value="FELS-2 PROPHAGE PROTEIN"/>
    <property type="match status" value="1"/>
</dbReference>
<dbReference type="Proteomes" id="UP000077752">
    <property type="component" value="Unassembled WGS sequence"/>
</dbReference>
<gene>
    <name evidence="2" type="ORF">AYO28_13970</name>
</gene>
<protein>
    <submittedName>
        <fullName evidence="2">Late control protein</fullName>
    </submittedName>
</protein>
<dbReference type="InterPro" id="IPR052726">
    <property type="entry name" value="Phage_Baseplate_Hub"/>
</dbReference>
<dbReference type="Gene3D" id="3.55.50.10">
    <property type="entry name" value="Baseplate protein-like domains"/>
    <property type="match status" value="1"/>
</dbReference>
<dbReference type="RefSeq" id="WP_064302325.1">
    <property type="nucleotide sequence ID" value="NZ_LUCV01000011.1"/>
</dbReference>
<dbReference type="SUPFAM" id="SSF69279">
    <property type="entry name" value="Phage tail proteins"/>
    <property type="match status" value="1"/>
</dbReference>
<dbReference type="Gene3D" id="4.10.220.110">
    <property type="match status" value="1"/>
</dbReference>
<proteinExistence type="predicted"/>
<dbReference type="Gene3D" id="2.30.110.50">
    <property type="match status" value="1"/>
</dbReference>
<evidence type="ECO:0000313" key="2">
    <source>
        <dbReference type="EMBL" id="OAI93496.1"/>
    </source>
</evidence>
<evidence type="ECO:0000256" key="1">
    <source>
        <dbReference type="SAM" id="MobiDB-lite"/>
    </source>
</evidence>
<evidence type="ECO:0000313" key="3">
    <source>
        <dbReference type="Proteomes" id="UP000077752"/>
    </source>
</evidence>
<name>A0A177SRA0_PSEPU</name>
<feature type="region of interest" description="Disordered" evidence="1">
    <location>
        <begin position="322"/>
        <end position="351"/>
    </location>
</feature>